<feature type="region of interest" description="Disordered" evidence="1">
    <location>
        <begin position="1"/>
        <end position="22"/>
    </location>
</feature>
<organism evidence="2 3">
    <name type="scientific">Streptomyces phage Starbow</name>
    <dbReference type="NCBI Taxonomy" id="2283266"/>
    <lineage>
        <taxon>Viruses</taxon>
        <taxon>Duplodnaviria</taxon>
        <taxon>Heunggongvirae</taxon>
        <taxon>Uroviricota</taxon>
        <taxon>Caudoviricetes</taxon>
        <taxon>Stanwilliamsviridae</taxon>
        <taxon>Boydwoodruffvirinae</taxon>
        <taxon>Karimacvirus</taxon>
        <taxon>Karimacvirus karimac</taxon>
        <taxon>Streptomyces virus Karimac</taxon>
    </lineage>
</organism>
<feature type="compositionally biased region" description="Basic and acidic residues" evidence="1">
    <location>
        <begin position="1"/>
        <end position="19"/>
    </location>
</feature>
<accession>A0A345M811</accession>
<evidence type="ECO:0000313" key="2">
    <source>
        <dbReference type="EMBL" id="AXH66632.1"/>
    </source>
</evidence>
<dbReference type="Proteomes" id="UP000259040">
    <property type="component" value="Segment"/>
</dbReference>
<evidence type="ECO:0000313" key="3">
    <source>
        <dbReference type="Proteomes" id="UP000259040"/>
    </source>
</evidence>
<gene>
    <name evidence="2" type="primary">136</name>
    <name evidence="2" type="ORF">SEA_STARBOW_136</name>
</gene>
<dbReference type="EMBL" id="MH576964">
    <property type="protein sequence ID" value="AXH66632.1"/>
    <property type="molecule type" value="Genomic_DNA"/>
</dbReference>
<reference evidence="2 3" key="1">
    <citation type="submission" date="2018-07" db="EMBL/GenBank/DDBJ databases">
        <authorList>
            <person name="Boyd E.M."/>
            <person name="Barkley D.B."/>
            <person name="Naeem H."/>
            <person name="Vanhorne R."/>
            <person name="Nayek S."/>
            <person name="Layton S.R."/>
            <person name="Hughes L.E."/>
            <person name="Garlena R.A."/>
            <person name="Russell D.A."/>
            <person name="Pope W.H."/>
            <person name="Jacobs-Sera D."/>
            <person name="Hatfull G.F."/>
        </authorList>
    </citation>
    <scope>NUCLEOTIDE SEQUENCE [LARGE SCALE GENOMIC DNA]</scope>
</reference>
<protein>
    <submittedName>
        <fullName evidence="2">Uncharacterized protein</fullName>
    </submittedName>
</protein>
<name>A0A345M811_9CAUD</name>
<evidence type="ECO:0000256" key="1">
    <source>
        <dbReference type="SAM" id="MobiDB-lite"/>
    </source>
</evidence>
<proteinExistence type="predicted"/>
<sequence>MTDRTDKFTGRPVTGDRPENTSMVEQANTQLFIDAMDELLAHPLVKAVRWTQYTPGFNDGEPCTFDGHTPEVCLTDLELGEEGIETERDHYEDGDEVWLGEYDMYEYPRKENGQIDWDQPKIYKVGGVDTTEINELLSKFAGCVEGGRHDVWMNRTFGDPAEVIATPEGFEVSFYDCGY</sequence>